<accession>A0A8T1ZP00</accession>
<keyword evidence="2" id="KW-1185">Reference proteome</keyword>
<evidence type="ECO:0000313" key="1">
    <source>
        <dbReference type="EMBL" id="KAG7559900.1"/>
    </source>
</evidence>
<dbReference type="EMBL" id="JAEFBK010000010">
    <property type="protein sequence ID" value="KAG7559901.1"/>
    <property type="molecule type" value="Genomic_DNA"/>
</dbReference>
<name>A0A8T1ZP00_9BRAS</name>
<organism evidence="1 2">
    <name type="scientific">Arabidopsis thaliana x Arabidopsis arenosa</name>
    <dbReference type="NCBI Taxonomy" id="1240361"/>
    <lineage>
        <taxon>Eukaryota</taxon>
        <taxon>Viridiplantae</taxon>
        <taxon>Streptophyta</taxon>
        <taxon>Embryophyta</taxon>
        <taxon>Tracheophyta</taxon>
        <taxon>Spermatophyta</taxon>
        <taxon>Magnoliopsida</taxon>
        <taxon>eudicotyledons</taxon>
        <taxon>Gunneridae</taxon>
        <taxon>Pentapetalae</taxon>
        <taxon>rosids</taxon>
        <taxon>malvids</taxon>
        <taxon>Brassicales</taxon>
        <taxon>Brassicaceae</taxon>
        <taxon>Camelineae</taxon>
        <taxon>Arabidopsis</taxon>
    </lineage>
</organism>
<sequence>MDLRYGSTDLPLRITVFFSLEKSAWLVSKMGRLTVGVQYELMKAKIPLSTEIFREEILHMEVLASGDSRKMLGLATYCEAY</sequence>
<comment type="caution">
    <text evidence="1">The sequence shown here is derived from an EMBL/GenBank/DDBJ whole genome shotgun (WGS) entry which is preliminary data.</text>
</comment>
<protein>
    <submittedName>
        <fullName evidence="1">Uncharacterized protein</fullName>
    </submittedName>
</protein>
<reference evidence="1 2" key="1">
    <citation type="submission" date="2020-12" db="EMBL/GenBank/DDBJ databases">
        <title>Concerted genomic and epigenomic changes stabilize Arabidopsis allopolyploids.</title>
        <authorList>
            <person name="Chen Z."/>
        </authorList>
    </citation>
    <scope>NUCLEOTIDE SEQUENCE [LARGE SCALE GENOMIC DNA]</scope>
    <source>
        <strain evidence="1">Allo738</strain>
        <tissue evidence="1">Leaf</tissue>
    </source>
</reference>
<dbReference type="EMBL" id="JAEFBK010000010">
    <property type="protein sequence ID" value="KAG7559899.1"/>
    <property type="molecule type" value="Genomic_DNA"/>
</dbReference>
<dbReference type="Proteomes" id="UP000694240">
    <property type="component" value="Chromosome 10"/>
</dbReference>
<dbReference type="AlphaFoldDB" id="A0A8T1ZP00"/>
<evidence type="ECO:0000313" key="2">
    <source>
        <dbReference type="Proteomes" id="UP000694240"/>
    </source>
</evidence>
<dbReference type="EMBL" id="JAEFBK010000010">
    <property type="protein sequence ID" value="KAG7559900.1"/>
    <property type="molecule type" value="Genomic_DNA"/>
</dbReference>
<proteinExistence type="predicted"/>
<gene>
    <name evidence="1" type="ORF">ISN45_Aa05g014680</name>
</gene>